<dbReference type="Pfam" id="PF07944">
    <property type="entry name" value="Beta-AFase-like_GH127_cat"/>
    <property type="match status" value="1"/>
</dbReference>
<comment type="caution">
    <text evidence="5">The sequence shown here is derived from an EMBL/GenBank/DDBJ whole genome shotgun (WGS) entry which is preliminary data.</text>
</comment>
<feature type="region of interest" description="Disordered" evidence="1">
    <location>
        <begin position="1"/>
        <end position="30"/>
    </location>
</feature>
<dbReference type="PANTHER" id="PTHR43465">
    <property type="entry name" value="DUF1680 DOMAIN PROTEIN (AFU_ORTHOLOGUE AFUA_1G08910)"/>
    <property type="match status" value="1"/>
</dbReference>
<proteinExistence type="predicted"/>
<dbReference type="GO" id="GO:0016787">
    <property type="term" value="F:hydrolase activity"/>
    <property type="evidence" value="ECO:0007669"/>
    <property type="project" value="UniProtKB-KW"/>
</dbReference>
<protein>
    <submittedName>
        <fullName evidence="5">Glycoside hydrolase family 127 protein</fullName>
    </submittedName>
</protein>
<dbReference type="Pfam" id="PF20737">
    <property type="entry name" value="Glyco_hydro127C"/>
    <property type="match status" value="1"/>
</dbReference>
<dbReference type="EMBL" id="VDLY02000005">
    <property type="protein sequence ID" value="KAB8166972.1"/>
    <property type="molecule type" value="Genomic_DNA"/>
</dbReference>
<feature type="domain" description="Non-reducing end beta-L-arabinofuranosidase-like GH127 catalytic" evidence="2">
    <location>
        <begin position="45"/>
        <end position="423"/>
    </location>
</feature>
<dbReference type="SUPFAM" id="SSF48208">
    <property type="entry name" value="Six-hairpin glycosidases"/>
    <property type="match status" value="1"/>
</dbReference>
<name>A0A5N6AFM4_9ACTN</name>
<dbReference type="Proteomes" id="UP000314251">
    <property type="component" value="Unassembled WGS sequence"/>
</dbReference>
<dbReference type="InterPro" id="IPR049046">
    <property type="entry name" value="Beta-AFase-like_GH127_middle"/>
</dbReference>
<keyword evidence="5" id="KW-0378">Hydrolase</keyword>
<dbReference type="InterPro" id="IPR008928">
    <property type="entry name" value="6-hairpin_glycosidase_sf"/>
</dbReference>
<sequence>MPSRVPSPGPTPATDRAAAPLAAPADPRGAPGALLAPVPLRAAELTGGPLAEVRRRNREVTLETIYRRCEGCGAIDNLRRAGGLLAGDPVADFQGQYYADSDVHKWLEAACWQLAEDPDDARLRERIDTVVTVLEAAQDEDGYLNSYFVNERAARRWTNIRDEHEMYCGGHLVQAAVAHFRATGERRLLAVAIRFAAHVWSVFGPGRRPGADGHPEYETALVELYRATGDEAYLEQALWFVEQHGAEPRAIGGRDYHLDHAPLAEQREVVGHAVRALYLYTGATDVVTEVPERTGPLGEAVTALWRDFADRKRYVTGGAGSRHEGEAFGARWELGDERAYAESCASVAHFQWAWRMFLRTGAGEFRDAMEEVLHNGLLSGIGLDGEEFFYVNPLADNGGHRRSPWFGTACCPPNLARLVASLPSYAFATDADTLWTLLLAEGRVRAEVAGGTLELAVSTAYPWEGAVSIEVVNAPEGACGIALPAPGWASAPAGWAVDGAEVEGEAADGFTVLRRVWRAGEVLTGTYPLPVRPLAAHPWVRAARGRIALTRGPLVFCLEQADHEGFDVRDVAVRSDGAWEVEPRPELLGGTVVLRGTGLARPAPAPDAPLYRPADEPEPAAERVALTAVPYRLWANREAGPMQVWLPVASADGA</sequence>
<dbReference type="PANTHER" id="PTHR43465:SF2">
    <property type="entry name" value="DUF1680 DOMAIN PROTEIN (AFU_ORTHOLOGUE AFUA_1G08910)"/>
    <property type="match status" value="1"/>
</dbReference>
<dbReference type="RefSeq" id="WP_139667322.1">
    <property type="nucleotide sequence ID" value="NZ_VDLY02000005.1"/>
</dbReference>
<gene>
    <name evidence="5" type="ORF">FH607_008660</name>
</gene>
<reference evidence="5" key="1">
    <citation type="submission" date="2019-10" db="EMBL/GenBank/DDBJ databases">
        <title>Nonomuraea sp. nov., isolated from Phyllanthus amarus.</title>
        <authorList>
            <person name="Klykleung N."/>
            <person name="Tanasupawat S."/>
        </authorList>
    </citation>
    <scope>NUCLEOTIDE SEQUENCE [LARGE SCALE GENOMIC DNA]</scope>
    <source>
        <strain evidence="5">3MP-10</strain>
    </source>
</reference>
<dbReference type="InterPro" id="IPR049049">
    <property type="entry name" value="Beta-AFase-like_GH127_C"/>
</dbReference>
<feature type="compositionally biased region" description="Pro residues" evidence="1">
    <location>
        <begin position="1"/>
        <end position="11"/>
    </location>
</feature>
<dbReference type="InterPro" id="IPR049174">
    <property type="entry name" value="Beta-AFase-like"/>
</dbReference>
<dbReference type="InterPro" id="IPR012878">
    <property type="entry name" value="Beta-AFase-like_GH127_cat"/>
</dbReference>
<dbReference type="Pfam" id="PF20736">
    <property type="entry name" value="Glyco_hydro127M"/>
    <property type="match status" value="1"/>
</dbReference>
<evidence type="ECO:0000313" key="6">
    <source>
        <dbReference type="Proteomes" id="UP000314251"/>
    </source>
</evidence>
<feature type="domain" description="Non-reducing end beta-L-arabinofuranosidase-like GH127 C-terminal" evidence="4">
    <location>
        <begin position="531"/>
        <end position="647"/>
    </location>
</feature>
<feature type="domain" description="Non-reducing end beta-L-arabinofuranosidase-like GH127 middle" evidence="3">
    <location>
        <begin position="436"/>
        <end position="528"/>
    </location>
</feature>
<keyword evidence="6" id="KW-1185">Reference proteome</keyword>
<evidence type="ECO:0000313" key="5">
    <source>
        <dbReference type="EMBL" id="KAB8166972.1"/>
    </source>
</evidence>
<evidence type="ECO:0000259" key="2">
    <source>
        <dbReference type="Pfam" id="PF07944"/>
    </source>
</evidence>
<feature type="compositionally biased region" description="Low complexity" evidence="1">
    <location>
        <begin position="12"/>
        <end position="30"/>
    </location>
</feature>
<evidence type="ECO:0000259" key="4">
    <source>
        <dbReference type="Pfam" id="PF20737"/>
    </source>
</evidence>
<dbReference type="AlphaFoldDB" id="A0A5N6AFM4"/>
<evidence type="ECO:0000259" key="3">
    <source>
        <dbReference type="Pfam" id="PF20736"/>
    </source>
</evidence>
<accession>A0A5N6AFM4</accession>
<dbReference type="GO" id="GO:0005975">
    <property type="term" value="P:carbohydrate metabolic process"/>
    <property type="evidence" value="ECO:0007669"/>
    <property type="project" value="InterPro"/>
</dbReference>
<evidence type="ECO:0000256" key="1">
    <source>
        <dbReference type="SAM" id="MobiDB-lite"/>
    </source>
</evidence>
<organism evidence="5 6">
    <name type="scientific">Streptomyces mimosae</name>
    <dbReference type="NCBI Taxonomy" id="2586635"/>
    <lineage>
        <taxon>Bacteria</taxon>
        <taxon>Bacillati</taxon>
        <taxon>Actinomycetota</taxon>
        <taxon>Actinomycetes</taxon>
        <taxon>Kitasatosporales</taxon>
        <taxon>Streptomycetaceae</taxon>
        <taxon>Streptomyces</taxon>
    </lineage>
</organism>
<dbReference type="OrthoDB" id="9757939at2"/>